<proteinExistence type="predicted"/>
<dbReference type="Pfam" id="PF00144">
    <property type="entry name" value="Beta-lactamase"/>
    <property type="match status" value="1"/>
</dbReference>
<dbReference type="InterPro" id="IPR012338">
    <property type="entry name" value="Beta-lactam/transpept-like"/>
</dbReference>
<dbReference type="InterPro" id="IPR001466">
    <property type="entry name" value="Beta-lactam-related"/>
</dbReference>
<dbReference type="SUPFAM" id="SSF56601">
    <property type="entry name" value="beta-lactamase/transpeptidase-like"/>
    <property type="match status" value="1"/>
</dbReference>
<evidence type="ECO:0000259" key="1">
    <source>
        <dbReference type="Pfam" id="PF00144"/>
    </source>
</evidence>
<dbReference type="InterPro" id="IPR050491">
    <property type="entry name" value="AmpC-like"/>
</dbReference>
<feature type="domain" description="Beta-lactamase-related" evidence="1">
    <location>
        <begin position="28"/>
        <end position="332"/>
    </location>
</feature>
<dbReference type="Proteomes" id="UP001500363">
    <property type="component" value="Unassembled WGS sequence"/>
</dbReference>
<dbReference type="PANTHER" id="PTHR46825">
    <property type="entry name" value="D-ALANYL-D-ALANINE-CARBOXYPEPTIDASE/ENDOPEPTIDASE AMPH"/>
    <property type="match status" value="1"/>
</dbReference>
<name>A0ABN2BJG5_9ACTN</name>
<gene>
    <name evidence="2" type="ORF">GCM10009741_50970</name>
</gene>
<dbReference type="RefSeq" id="WP_344178269.1">
    <property type="nucleotide sequence ID" value="NZ_BAAANC010000002.1"/>
</dbReference>
<keyword evidence="3" id="KW-1185">Reference proteome</keyword>
<protein>
    <recommendedName>
        <fullName evidence="1">Beta-lactamase-related domain-containing protein</fullName>
    </recommendedName>
</protein>
<reference evidence="2 3" key="1">
    <citation type="journal article" date="2019" name="Int. J. Syst. Evol. Microbiol.">
        <title>The Global Catalogue of Microorganisms (GCM) 10K type strain sequencing project: providing services to taxonomists for standard genome sequencing and annotation.</title>
        <authorList>
            <consortium name="The Broad Institute Genomics Platform"/>
            <consortium name="The Broad Institute Genome Sequencing Center for Infectious Disease"/>
            <person name="Wu L."/>
            <person name="Ma J."/>
        </authorList>
    </citation>
    <scope>NUCLEOTIDE SEQUENCE [LARGE SCALE GENOMIC DNA]</scope>
    <source>
        <strain evidence="2 3">JCM 14303</strain>
    </source>
</reference>
<dbReference type="Gene3D" id="3.40.710.10">
    <property type="entry name" value="DD-peptidase/beta-lactamase superfamily"/>
    <property type="match status" value="1"/>
</dbReference>
<evidence type="ECO:0000313" key="3">
    <source>
        <dbReference type="Proteomes" id="UP001500363"/>
    </source>
</evidence>
<sequence>MPKSVDDQSLTEVLAYYDSWLAFNQRYQRVPGIQAAVYAGDRVALSTAYGHADVEGGVALTPTHLFRIASHSKTFTATAVLQLVEQGRLRLDDKASAHVTEIVGTPLGERTLRDLLSHAGGITRDSLEADFWQLATPFPDREHLLGVLHADTSAVLEDNDRFKYSNIGFGLLGLVIEAVTGTSYNEHVQTEIVAKLGLADLGPELDPSRGTQYAAGYSAYAYADRRVPIEHVDTRALAAATGFYGTAQDLVTYWSAHLMGDERLLSDASKRQMQHGLWKTTDEDGPRYGLGLMINQVAKRDVFGHGGGYPGHITRSMVDGERRIAVSVLTNAIDGPAAQLTEGLFKLIDLAESKDRGEGDLARFTGRFANLWGVQDIALLGGRLYLIDPTAADPTEEPTTLELAEDTTLRVTGGSGYGAYGEHLRFAFGADGRVESVRGGSGLVSRPIEQYSLPDKVTAVR</sequence>
<accession>A0ABN2BJG5</accession>
<organism evidence="2 3">
    <name type="scientific">Kribbella lupini</name>
    <dbReference type="NCBI Taxonomy" id="291602"/>
    <lineage>
        <taxon>Bacteria</taxon>
        <taxon>Bacillati</taxon>
        <taxon>Actinomycetota</taxon>
        <taxon>Actinomycetes</taxon>
        <taxon>Propionibacteriales</taxon>
        <taxon>Kribbellaceae</taxon>
        <taxon>Kribbella</taxon>
    </lineage>
</organism>
<comment type="caution">
    <text evidence="2">The sequence shown here is derived from an EMBL/GenBank/DDBJ whole genome shotgun (WGS) entry which is preliminary data.</text>
</comment>
<dbReference type="EMBL" id="BAAANC010000002">
    <property type="protein sequence ID" value="GAA1541670.1"/>
    <property type="molecule type" value="Genomic_DNA"/>
</dbReference>
<dbReference type="PANTHER" id="PTHR46825:SF9">
    <property type="entry name" value="BETA-LACTAMASE-RELATED DOMAIN-CONTAINING PROTEIN"/>
    <property type="match status" value="1"/>
</dbReference>
<evidence type="ECO:0000313" key="2">
    <source>
        <dbReference type="EMBL" id="GAA1541670.1"/>
    </source>
</evidence>